<evidence type="ECO:0000313" key="2">
    <source>
        <dbReference type="Proteomes" id="UP000515158"/>
    </source>
</evidence>
<dbReference type="SUPFAM" id="SSF55961">
    <property type="entry name" value="Bet v1-like"/>
    <property type="match status" value="1"/>
</dbReference>
<dbReference type="OrthoDB" id="6578546at2759"/>
<sequence>MASLQLCFALTPRNSFKCVEIPTSSTASATALPSRPVPPHPARPGVPGSAYRHRQRYESASSELIQSPFSSSVPFTVRPSFRAAVCWCWPCWHACPRPGLPPAAGLRSPWLADTVTSRPAAERQSVPRRSDQRTCPRQHETEQPAATGVATTMTVSTSRKLGQQLGRRGSLCARRAGVCVVVALVLYLLLSPRAYLHHEEYVIEQARPKDVWEFVSDFSNMPKLNPTILDWDLLSDAGNHGVWKYTVRYSERLSGMPSLTNYATAHFEVLPAKPGSDFIIRSTHSTCFYTDFFCLPTLSEFRFAPRDGGMATLCTESIEYACPWLFSGFCKEEVHYQRNAIRENLQLELYSQQ</sequence>
<dbReference type="RefSeq" id="XP_034234938.1">
    <property type="nucleotide sequence ID" value="XM_034379047.1"/>
</dbReference>
<feature type="region of interest" description="Disordered" evidence="1">
    <location>
        <begin position="116"/>
        <end position="153"/>
    </location>
</feature>
<dbReference type="InterPro" id="IPR023393">
    <property type="entry name" value="START-like_dom_sf"/>
</dbReference>
<dbReference type="AlphaFoldDB" id="A0A6P8Y5Q6"/>
<accession>A0A6P8Y5Q6</accession>
<dbReference type="Gene3D" id="3.30.530.20">
    <property type="match status" value="1"/>
</dbReference>
<dbReference type="InParanoid" id="A0A6P8Y5Q6"/>
<feature type="region of interest" description="Disordered" evidence="1">
    <location>
        <begin position="28"/>
        <end position="49"/>
    </location>
</feature>
<keyword evidence="2" id="KW-1185">Reference proteome</keyword>
<protein>
    <submittedName>
        <fullName evidence="3">Uncharacterized protein LOC117641583</fullName>
    </submittedName>
</protein>
<feature type="compositionally biased region" description="Pro residues" evidence="1">
    <location>
        <begin position="35"/>
        <end position="44"/>
    </location>
</feature>
<proteinExistence type="predicted"/>
<reference evidence="3" key="1">
    <citation type="submission" date="2025-08" db="UniProtKB">
        <authorList>
            <consortium name="RefSeq"/>
        </authorList>
    </citation>
    <scope>IDENTIFICATION</scope>
    <source>
        <tissue evidence="3">Total insect</tissue>
    </source>
</reference>
<gene>
    <name evidence="3" type="primary">LOC117641583</name>
</gene>
<feature type="compositionally biased region" description="Basic and acidic residues" evidence="1">
    <location>
        <begin position="128"/>
        <end position="142"/>
    </location>
</feature>
<evidence type="ECO:0000256" key="1">
    <source>
        <dbReference type="SAM" id="MobiDB-lite"/>
    </source>
</evidence>
<dbReference type="KEGG" id="tpal:117641583"/>
<evidence type="ECO:0000313" key="3">
    <source>
        <dbReference type="RefSeq" id="XP_034234938.1"/>
    </source>
</evidence>
<dbReference type="Proteomes" id="UP000515158">
    <property type="component" value="Unplaced"/>
</dbReference>
<name>A0A6P8Y5Q6_THRPL</name>
<dbReference type="CDD" id="cd07812">
    <property type="entry name" value="SRPBCC"/>
    <property type="match status" value="1"/>
</dbReference>
<dbReference type="GeneID" id="117641583"/>
<organism evidence="3">
    <name type="scientific">Thrips palmi</name>
    <name type="common">Melon thrips</name>
    <dbReference type="NCBI Taxonomy" id="161013"/>
    <lineage>
        <taxon>Eukaryota</taxon>
        <taxon>Metazoa</taxon>
        <taxon>Ecdysozoa</taxon>
        <taxon>Arthropoda</taxon>
        <taxon>Hexapoda</taxon>
        <taxon>Insecta</taxon>
        <taxon>Pterygota</taxon>
        <taxon>Neoptera</taxon>
        <taxon>Paraneoptera</taxon>
        <taxon>Thysanoptera</taxon>
        <taxon>Terebrantia</taxon>
        <taxon>Thripoidea</taxon>
        <taxon>Thripidae</taxon>
        <taxon>Thrips</taxon>
    </lineage>
</organism>